<dbReference type="PANTHER" id="PTHR43312:SF1">
    <property type="entry name" value="NADP-DEPENDENT OXIDOREDUCTASE DOMAIN-CONTAINING PROTEIN"/>
    <property type="match status" value="1"/>
</dbReference>
<dbReference type="SUPFAM" id="SSF51430">
    <property type="entry name" value="NAD(P)-linked oxidoreductase"/>
    <property type="match status" value="1"/>
</dbReference>
<proteinExistence type="predicted"/>
<dbReference type="InterPro" id="IPR053135">
    <property type="entry name" value="AKR2_Oxidoreductase"/>
</dbReference>
<gene>
    <name evidence="2" type="ORF">SAMN04489742_2843</name>
</gene>
<dbReference type="OrthoDB" id="9768851at2"/>
<dbReference type="STRING" id="37928.SAMN04489742_2843"/>
<dbReference type="Pfam" id="PF00248">
    <property type="entry name" value="Aldo_ket_red"/>
    <property type="match status" value="1"/>
</dbReference>
<dbReference type="CDD" id="cd19095">
    <property type="entry name" value="AKR_PA4992-like"/>
    <property type="match status" value="1"/>
</dbReference>
<keyword evidence="3" id="KW-1185">Reference proteome</keyword>
<evidence type="ECO:0000313" key="3">
    <source>
        <dbReference type="Proteomes" id="UP000181917"/>
    </source>
</evidence>
<protein>
    <submittedName>
        <fullName evidence="2">Predicted oxidoreductase</fullName>
    </submittedName>
</protein>
<dbReference type="EMBL" id="FNKH01000002">
    <property type="protein sequence ID" value="SDQ85805.1"/>
    <property type="molecule type" value="Genomic_DNA"/>
</dbReference>
<accession>A0A1H1EAN7</accession>
<evidence type="ECO:0000313" key="2">
    <source>
        <dbReference type="EMBL" id="SDQ85805.1"/>
    </source>
</evidence>
<organism evidence="2 3">
    <name type="scientific">Crystallibacter crystallopoietes</name>
    <dbReference type="NCBI Taxonomy" id="37928"/>
    <lineage>
        <taxon>Bacteria</taxon>
        <taxon>Bacillati</taxon>
        <taxon>Actinomycetota</taxon>
        <taxon>Actinomycetes</taxon>
        <taxon>Micrococcales</taxon>
        <taxon>Micrococcaceae</taxon>
        <taxon>Crystallibacter</taxon>
    </lineage>
</organism>
<dbReference type="Gene3D" id="3.20.20.100">
    <property type="entry name" value="NADP-dependent oxidoreductase domain"/>
    <property type="match status" value="1"/>
</dbReference>
<feature type="domain" description="NADP-dependent oxidoreductase" evidence="1">
    <location>
        <begin position="16"/>
        <end position="296"/>
    </location>
</feature>
<name>A0A1H1EAN7_9MICC</name>
<dbReference type="PANTHER" id="PTHR43312">
    <property type="entry name" value="D-THREO-ALDOSE 1-DEHYDROGENASE"/>
    <property type="match status" value="1"/>
</dbReference>
<dbReference type="AlphaFoldDB" id="A0A1H1EAN7"/>
<reference evidence="2 3" key="1">
    <citation type="submission" date="2016-10" db="EMBL/GenBank/DDBJ databases">
        <authorList>
            <person name="de Groot N.N."/>
        </authorList>
    </citation>
    <scope>NUCLEOTIDE SEQUENCE [LARGE SCALE GENOMIC DNA]</scope>
    <source>
        <strain evidence="2 3">DSM 20117</strain>
    </source>
</reference>
<sequence>MKRRGLGKSGLSVSEISFGAGGYWGMKAFDERQAARLVEQALDGGVNLFDTGPNYSRGNAEVRLGRILKGRGRDLVISTKVGSLWAGGRNVKDFSPRALDQSLQESLRRLQLEHLPLLHFHGYPHPADPAIETVLKLKDKGMIGALGLSTGAGGAKRALKLGIFEALMLEYNLLDRSMEPLMARAGEAGVGIMVKSPLAQTLYSRSIFKLTTPSDVWYLARALKNHRPKFIHGRKFRFINDVEGLEASEIALAFVLNNKNVTSAVVGTVRPEHLKTNLGAAELELPEQLLPRIEEAGSRGVRAGSTGA</sequence>
<dbReference type="InterPro" id="IPR036812">
    <property type="entry name" value="NAD(P)_OxRdtase_dom_sf"/>
</dbReference>
<evidence type="ECO:0000259" key="1">
    <source>
        <dbReference type="Pfam" id="PF00248"/>
    </source>
</evidence>
<dbReference type="Proteomes" id="UP000181917">
    <property type="component" value="Unassembled WGS sequence"/>
</dbReference>
<dbReference type="InterPro" id="IPR023210">
    <property type="entry name" value="NADP_OxRdtase_dom"/>
</dbReference>